<dbReference type="SUPFAM" id="SSF48403">
    <property type="entry name" value="Ankyrin repeat"/>
    <property type="match status" value="1"/>
</dbReference>
<dbReference type="SUPFAM" id="SSF54826">
    <property type="entry name" value="Enolase N-terminal domain-like"/>
    <property type="match status" value="1"/>
</dbReference>
<dbReference type="Gene3D" id="1.10.1390.10">
    <property type="match status" value="1"/>
</dbReference>
<dbReference type="SFLD" id="SFLDS00001">
    <property type="entry name" value="Enolase"/>
    <property type="match status" value="1"/>
</dbReference>
<dbReference type="InterPro" id="IPR036770">
    <property type="entry name" value="Ankyrin_rpt-contain_sf"/>
</dbReference>
<dbReference type="SFLD" id="SFLDG00178">
    <property type="entry name" value="enolase"/>
    <property type="match status" value="1"/>
</dbReference>
<feature type="region of interest" description="Disordered" evidence="12">
    <location>
        <begin position="930"/>
        <end position="1020"/>
    </location>
</feature>
<dbReference type="InterPro" id="IPR046348">
    <property type="entry name" value="SIS_dom_sf"/>
</dbReference>
<feature type="domain" description="Enolase N-terminal" evidence="14">
    <location>
        <begin position="564"/>
        <end position="699"/>
    </location>
</feature>
<dbReference type="PROSITE" id="PS50088">
    <property type="entry name" value="ANK_REPEAT"/>
    <property type="match status" value="2"/>
</dbReference>
<comment type="catalytic activity">
    <reaction evidence="9 11">
        <text>alpha-D-glucose 6-phosphate = beta-D-fructose 6-phosphate</text>
        <dbReference type="Rhea" id="RHEA:11816"/>
        <dbReference type="ChEBI" id="CHEBI:57634"/>
        <dbReference type="ChEBI" id="CHEBI:58225"/>
        <dbReference type="EC" id="5.3.1.9"/>
    </reaction>
</comment>
<keyword evidence="10" id="KW-0040">ANK repeat</keyword>
<comment type="caution">
    <text evidence="15">The sequence shown here is derived from an EMBL/GenBank/DDBJ whole genome shotgun (WGS) entry which is preliminary data.</text>
</comment>
<dbReference type="InterPro" id="IPR002110">
    <property type="entry name" value="Ankyrin_rpt"/>
</dbReference>
<dbReference type="EC" id="5.3.1.9" evidence="11"/>
<evidence type="ECO:0000256" key="11">
    <source>
        <dbReference type="RuleBase" id="RU000612"/>
    </source>
</evidence>
<dbReference type="Pfam" id="PF03952">
    <property type="entry name" value="Enolase_N"/>
    <property type="match status" value="1"/>
</dbReference>
<evidence type="ECO:0000256" key="1">
    <source>
        <dbReference type="ARBA" id="ARBA00004926"/>
    </source>
</evidence>
<proteinExistence type="inferred from homology"/>
<dbReference type="PROSITE" id="PS51463">
    <property type="entry name" value="P_GLUCOSE_ISOMERASE_3"/>
    <property type="match status" value="1"/>
</dbReference>
<dbReference type="Pfam" id="PF12796">
    <property type="entry name" value="Ank_2"/>
    <property type="match status" value="1"/>
</dbReference>
<keyword evidence="5 11" id="KW-0312">Gluconeogenesis</keyword>
<dbReference type="EMBL" id="CAXAMN010005969">
    <property type="protein sequence ID" value="CAK9015984.1"/>
    <property type="molecule type" value="Genomic_DNA"/>
</dbReference>
<dbReference type="NCBIfam" id="NF001211">
    <property type="entry name" value="PRK00179.1"/>
    <property type="match status" value="1"/>
</dbReference>
<feature type="compositionally biased region" description="Low complexity" evidence="12">
    <location>
        <begin position="1209"/>
        <end position="1239"/>
    </location>
</feature>
<evidence type="ECO:0000256" key="3">
    <source>
        <dbReference type="ARBA" id="ARBA00006604"/>
    </source>
</evidence>
<comment type="similarity">
    <text evidence="3 11">Belongs to the GPI family.</text>
</comment>
<dbReference type="SFLD" id="SFLDF00002">
    <property type="entry name" value="enolase"/>
    <property type="match status" value="1"/>
</dbReference>
<feature type="repeat" description="ANK" evidence="10">
    <location>
        <begin position="1347"/>
        <end position="1379"/>
    </location>
</feature>
<dbReference type="Gene3D" id="3.40.50.10490">
    <property type="entry name" value="Glucose-6-phosphate isomerase like protein, domain 1"/>
    <property type="match status" value="2"/>
</dbReference>
<organism evidence="15 16">
    <name type="scientific">Durusdinium trenchii</name>
    <dbReference type="NCBI Taxonomy" id="1381693"/>
    <lineage>
        <taxon>Eukaryota</taxon>
        <taxon>Sar</taxon>
        <taxon>Alveolata</taxon>
        <taxon>Dinophyceae</taxon>
        <taxon>Suessiales</taxon>
        <taxon>Symbiodiniaceae</taxon>
        <taxon>Durusdinium</taxon>
    </lineage>
</organism>
<dbReference type="Pfam" id="PF00342">
    <property type="entry name" value="PGI"/>
    <property type="match status" value="1"/>
</dbReference>
<keyword evidence="6 11" id="KW-0324">Glycolysis</keyword>
<dbReference type="InterPro" id="IPR018189">
    <property type="entry name" value="Phosphoglucose_isomerase_CS"/>
</dbReference>
<dbReference type="InterPro" id="IPR020810">
    <property type="entry name" value="Enolase_C"/>
</dbReference>
<accession>A0ABP0JPK7</accession>
<gene>
    <name evidence="15" type="ORF">CCMP2556_LOCUS12310</name>
</gene>
<comment type="similarity">
    <text evidence="4">Belongs to the enolase family.</text>
</comment>
<comment type="pathway">
    <text evidence="2">Carbohydrate degradation; glycolysis; pyruvate from D-glyceraldehyde 3-phosphate: step 4/5.</text>
</comment>
<evidence type="ECO:0000256" key="9">
    <source>
        <dbReference type="ARBA" id="ARBA00029321"/>
    </source>
</evidence>
<feature type="domain" description="Enolase C-terminal TIM barrel" evidence="13">
    <location>
        <begin position="709"/>
        <end position="946"/>
    </location>
</feature>
<dbReference type="Proteomes" id="UP001642484">
    <property type="component" value="Unassembled WGS sequence"/>
</dbReference>
<sequence length="1430" mass="155450">MTEASFGALKKSADALKSTHLRDLLKDEARCDAMMVEAEGICLDYCRQKVTQECMTQLFDLAKAAGVEEKKKALFAGEKINQTEGRAVLHVALRAPPQEVINVDGKNVVPEVHSVLDAIKAFSEKVRSGSFVGHTGKTLTDVLCIGIGGSYLGVEFVHEALRTDPAGAQAAQGRSLRFLANVDPIDVKRALTGLNAETTLVVVISKTFTTAETMLNARTVKDWLLKELKSEAAIAKHVIACSTALDKTKAFGIDSDNVFGFWDWVGGRFSVCSAVGVVPLSLQYGFDVVKKFLDGARAMDLHFKDAPLDRNLPTLLGLLSVWNASCMGYEGCAVLPYCQALVRFVAHIQQLDMESNGKRVQMDGKECTVPTGAIYFGEPGTNGQHSFYQLMHQGRVIPADFIGFKVSQNPISLDGEPVSNHDELMSNFFAQPDALALGKTAEELKAWSRPGLFQAEKVPENLVPHKVFTGDRPSNSLLLPICDPYNLGLLLSLYEHRTAVQGWVWNVNSFDQWGVELGKVLGVKVRKFLSTARSGGGDMSGFQKPTQKLMSAMLSTPSGASDRIVMLKAREIFDSRGNPTVEVDLCTENCLFRAAVPSGASTGIYEALELRDADKNRLLGKGVLKAVANINSVIAPKLMGMKVTEQATLDKLMVEEMDGSKNEWGWSKSKLGANAILAVSMAICRAGAAVEEVPLYQYIAKLAGKPTEEFVMPVPSFNVINGGSHAGNRLACQEFMILPTGATSFRNAMEIGAEVYHNLKSVIKKKYGQDACNVGDEGGFAPNVQDNNEALDVLMEAIKKSGHEGKVQIGTDVAASEFWKPELKKYDLDFKNESGSSAGMQKTAEEMIDYYKAWFSSYPFVSIEDPFDQDDWDAYSKFNAAVGDQVQIVGDDLLVTNPTRVRKALDCKACNALLLKGRFLATWSTMWNTPRGAPKAKLTGRGAHRGSAGGPAQPKVDAACQTEILSTQKTDPHEGDEGSPPMHSRAMESGGSPGSDDPNTPDRARRLSQESSLDPSTWPVFGMTNDGFGITTKEGHLDVEKSASFGFHRPENASALESILEGKVSESRIRSELEEALQKAHEENESLRQLCGDFIVWAHHLEEGTEALEEPSESLGHEHLICEARRCLELARERLELREQLKEVVEGQLKALRLGHEMMKLEAKAMRRCLDKSGVLPAVEVEEELRRSGAQVIEARGVSRSETLTTAHSARSSTSRSPAPRAASGSRSGSQGAPRGRSPPARKTGAGVMRTKEVPVPTAVDGPSAVVRRGGEFQNLFQAALKDTSPTQQALRSLQALLRVEPLGFQDYVDPGSANGSALSAAVRSGKVEVVKVLLKAKADCNDRDDKGVSPLHLAAFDGHSELCQRLLVARADLDACDRHGQTPLFFAPDKEVCRLLVERKADLQILNRRGQSALHMAGRAGLHEARRGF</sequence>
<dbReference type="PROSITE" id="PS50297">
    <property type="entry name" value="ANK_REP_REGION"/>
    <property type="match status" value="2"/>
</dbReference>
<dbReference type="InterPro" id="IPR001672">
    <property type="entry name" value="G6P_Isomerase"/>
</dbReference>
<evidence type="ECO:0000256" key="10">
    <source>
        <dbReference type="PROSITE-ProRule" id="PRU00023"/>
    </source>
</evidence>
<evidence type="ECO:0000259" key="13">
    <source>
        <dbReference type="SMART" id="SM01192"/>
    </source>
</evidence>
<dbReference type="PRINTS" id="PR00662">
    <property type="entry name" value="G6PISOMERASE"/>
</dbReference>
<keyword evidence="7 11" id="KW-0413">Isomerase</keyword>
<dbReference type="InterPro" id="IPR029017">
    <property type="entry name" value="Enolase-like_N"/>
</dbReference>
<dbReference type="InterPro" id="IPR020811">
    <property type="entry name" value="Enolase_N"/>
</dbReference>
<dbReference type="Gene3D" id="3.20.20.120">
    <property type="entry name" value="Enolase-like C-terminal domain"/>
    <property type="match status" value="1"/>
</dbReference>
<dbReference type="SMART" id="SM00248">
    <property type="entry name" value="ANK"/>
    <property type="match status" value="3"/>
</dbReference>
<dbReference type="CDD" id="cd05015">
    <property type="entry name" value="SIS_PGI_1"/>
    <property type="match status" value="1"/>
</dbReference>
<dbReference type="Pfam" id="PF00113">
    <property type="entry name" value="Enolase_C"/>
    <property type="match status" value="1"/>
</dbReference>
<evidence type="ECO:0000256" key="5">
    <source>
        <dbReference type="ARBA" id="ARBA00022432"/>
    </source>
</evidence>
<feature type="region of interest" description="Disordered" evidence="12">
    <location>
        <begin position="1196"/>
        <end position="1253"/>
    </location>
</feature>
<keyword evidence="8" id="KW-0456">Lyase</keyword>
<dbReference type="InterPro" id="IPR036849">
    <property type="entry name" value="Enolase-like_C_sf"/>
</dbReference>
<comment type="pathway">
    <text evidence="1 11">Carbohydrate degradation; glycolysis; D-glyceraldehyde 3-phosphate and glycerone phosphate from D-glucose: step 2/4.</text>
</comment>
<dbReference type="InterPro" id="IPR000941">
    <property type="entry name" value="Enolase"/>
</dbReference>
<evidence type="ECO:0000256" key="4">
    <source>
        <dbReference type="ARBA" id="ARBA00009604"/>
    </source>
</evidence>
<evidence type="ECO:0000256" key="7">
    <source>
        <dbReference type="ARBA" id="ARBA00023235"/>
    </source>
</evidence>
<dbReference type="PROSITE" id="PS00765">
    <property type="entry name" value="P_GLUCOSE_ISOMERASE_1"/>
    <property type="match status" value="1"/>
</dbReference>
<evidence type="ECO:0000313" key="15">
    <source>
        <dbReference type="EMBL" id="CAK9015984.1"/>
    </source>
</evidence>
<dbReference type="Gene3D" id="3.30.390.10">
    <property type="entry name" value="Enolase-like, N-terminal domain"/>
    <property type="match status" value="1"/>
</dbReference>
<dbReference type="Gene3D" id="1.25.40.20">
    <property type="entry name" value="Ankyrin repeat-containing domain"/>
    <property type="match status" value="1"/>
</dbReference>
<dbReference type="InterPro" id="IPR035482">
    <property type="entry name" value="SIS_PGI_2"/>
</dbReference>
<dbReference type="CDD" id="cd03313">
    <property type="entry name" value="enolase"/>
    <property type="match status" value="1"/>
</dbReference>
<evidence type="ECO:0000256" key="6">
    <source>
        <dbReference type="ARBA" id="ARBA00023152"/>
    </source>
</evidence>
<evidence type="ECO:0000256" key="8">
    <source>
        <dbReference type="ARBA" id="ARBA00023239"/>
    </source>
</evidence>
<dbReference type="PANTHER" id="PTHR11469:SF1">
    <property type="entry name" value="GLUCOSE-6-PHOSPHATE ISOMERASE"/>
    <property type="match status" value="1"/>
</dbReference>
<dbReference type="HAMAP" id="MF_00473">
    <property type="entry name" value="G6P_isomerase"/>
    <property type="match status" value="1"/>
</dbReference>
<evidence type="ECO:0000259" key="14">
    <source>
        <dbReference type="SMART" id="SM01193"/>
    </source>
</evidence>
<dbReference type="PANTHER" id="PTHR11469">
    <property type="entry name" value="GLUCOSE-6-PHOSPHATE ISOMERASE"/>
    <property type="match status" value="1"/>
</dbReference>
<dbReference type="SMART" id="SM01192">
    <property type="entry name" value="Enolase_C"/>
    <property type="match status" value="1"/>
</dbReference>
<dbReference type="SUPFAM" id="SSF53697">
    <property type="entry name" value="SIS domain"/>
    <property type="match status" value="1"/>
</dbReference>
<dbReference type="InterPro" id="IPR023096">
    <property type="entry name" value="G6P_Isomerase_C"/>
</dbReference>
<dbReference type="HAMAP" id="MF_00318">
    <property type="entry name" value="Enolase"/>
    <property type="match status" value="1"/>
</dbReference>
<dbReference type="SMART" id="SM01193">
    <property type="entry name" value="Enolase_N"/>
    <property type="match status" value="1"/>
</dbReference>
<evidence type="ECO:0000256" key="2">
    <source>
        <dbReference type="ARBA" id="ARBA00005031"/>
    </source>
</evidence>
<dbReference type="CDD" id="cd05016">
    <property type="entry name" value="SIS_PGI_2"/>
    <property type="match status" value="1"/>
</dbReference>
<keyword evidence="16" id="KW-1185">Reference proteome</keyword>
<reference evidence="15 16" key="1">
    <citation type="submission" date="2024-02" db="EMBL/GenBank/DDBJ databases">
        <authorList>
            <person name="Chen Y."/>
            <person name="Shah S."/>
            <person name="Dougan E. K."/>
            <person name="Thang M."/>
            <person name="Chan C."/>
        </authorList>
    </citation>
    <scope>NUCLEOTIDE SEQUENCE [LARGE SCALE GENOMIC DNA]</scope>
</reference>
<dbReference type="PROSITE" id="PS00174">
    <property type="entry name" value="P_GLUCOSE_ISOMERASE_2"/>
    <property type="match status" value="1"/>
</dbReference>
<protein>
    <recommendedName>
        <fullName evidence="11">Glucose-6-phosphate isomerase</fullName>
        <ecNumber evidence="11">5.3.1.9</ecNumber>
    </recommendedName>
</protein>
<dbReference type="InterPro" id="IPR035476">
    <property type="entry name" value="SIS_PGI_1"/>
</dbReference>
<feature type="repeat" description="ANK" evidence="10">
    <location>
        <begin position="1314"/>
        <end position="1346"/>
    </location>
</feature>
<evidence type="ECO:0000256" key="12">
    <source>
        <dbReference type="SAM" id="MobiDB-lite"/>
    </source>
</evidence>
<name>A0ABP0JPK7_9DINO</name>
<evidence type="ECO:0000313" key="16">
    <source>
        <dbReference type="Proteomes" id="UP001642484"/>
    </source>
</evidence>
<dbReference type="SUPFAM" id="SSF51604">
    <property type="entry name" value="Enolase C-terminal domain-like"/>
    <property type="match status" value="1"/>
</dbReference>